<dbReference type="AlphaFoldDB" id="A0A0A2VHT1"/>
<dbReference type="GO" id="GO:0031505">
    <property type="term" value="P:fungal-type cell wall organization"/>
    <property type="evidence" value="ECO:0007669"/>
    <property type="project" value="TreeGrafter"/>
</dbReference>
<dbReference type="Pfam" id="PF03198">
    <property type="entry name" value="Glyco_hydro_72"/>
    <property type="match status" value="1"/>
</dbReference>
<keyword evidence="5" id="KW-0449">Lipoprotein</keyword>
<evidence type="ECO:0000256" key="3">
    <source>
        <dbReference type="ARBA" id="ARBA00022729"/>
    </source>
</evidence>
<evidence type="ECO:0000256" key="6">
    <source>
        <dbReference type="SAM" id="MobiDB-lite"/>
    </source>
</evidence>
<keyword evidence="5 7" id="KW-0808">Transferase</keyword>
<comment type="subcellular location">
    <subcellularLocation>
        <location evidence="1 5">Cell membrane</location>
        <topology evidence="1 5">Lipid-anchor</topology>
        <topology evidence="1 5">GPI-anchor</topology>
    </subcellularLocation>
</comment>
<organism evidence="7 8">
    <name type="scientific">Beauveria bassiana D1-5</name>
    <dbReference type="NCBI Taxonomy" id="1245745"/>
    <lineage>
        <taxon>Eukaryota</taxon>
        <taxon>Fungi</taxon>
        <taxon>Dikarya</taxon>
        <taxon>Ascomycota</taxon>
        <taxon>Pezizomycotina</taxon>
        <taxon>Sordariomycetes</taxon>
        <taxon>Hypocreomycetidae</taxon>
        <taxon>Hypocreales</taxon>
        <taxon>Cordycipitaceae</taxon>
        <taxon>Beauveria</taxon>
    </lineage>
</organism>
<feature type="compositionally biased region" description="Basic and acidic residues" evidence="6">
    <location>
        <begin position="454"/>
        <end position="473"/>
    </location>
</feature>
<gene>
    <name evidence="7" type="ORF">BBAD15_g7221</name>
</gene>
<keyword evidence="5" id="KW-0472">Membrane</keyword>
<evidence type="ECO:0000256" key="4">
    <source>
        <dbReference type="ARBA" id="ARBA00023180"/>
    </source>
</evidence>
<dbReference type="GO" id="GO:0071970">
    <property type="term" value="P:fungal-type cell wall (1-&gt;3)-beta-D-glucan biosynthetic process"/>
    <property type="evidence" value="ECO:0007669"/>
    <property type="project" value="TreeGrafter"/>
</dbReference>
<dbReference type="InterPro" id="IPR017853">
    <property type="entry name" value="GH"/>
</dbReference>
<dbReference type="PANTHER" id="PTHR31468:SF4">
    <property type="entry name" value="1,3-BETA-GLUCANOSYLTRANSFERASE GAS3-RELATED"/>
    <property type="match status" value="1"/>
</dbReference>
<feature type="signal peptide" evidence="5">
    <location>
        <begin position="1"/>
        <end position="17"/>
    </location>
</feature>
<reference evidence="7 8" key="1">
    <citation type="submission" date="2012-10" db="EMBL/GenBank/DDBJ databases">
        <title>Genome sequencing and analysis of entomopathogenic fungi Beauveria bassiana D1-5.</title>
        <authorList>
            <person name="Li Q."/>
            <person name="Wang L."/>
            <person name="Zhang Z."/>
            <person name="Wang Q."/>
            <person name="Ren J."/>
            <person name="Wang M."/>
            <person name="Xu W."/>
            <person name="Wang J."/>
            <person name="Lu Y."/>
            <person name="Du Q."/>
            <person name="Sun Z."/>
        </authorList>
    </citation>
    <scope>NUCLEOTIDE SEQUENCE [LARGE SCALE GENOMIC DNA]</scope>
    <source>
        <strain evidence="7 8">D1-5</strain>
    </source>
</reference>
<dbReference type="GO" id="GO:0009277">
    <property type="term" value="C:fungal-type cell wall"/>
    <property type="evidence" value="ECO:0007669"/>
    <property type="project" value="EnsemblFungi"/>
</dbReference>
<dbReference type="SUPFAM" id="SSF51445">
    <property type="entry name" value="(Trans)glycosidases"/>
    <property type="match status" value="1"/>
</dbReference>
<keyword evidence="4" id="KW-0325">Glycoprotein</keyword>
<evidence type="ECO:0000256" key="2">
    <source>
        <dbReference type="ARBA" id="ARBA00007528"/>
    </source>
</evidence>
<dbReference type="eggNOG" id="ENOG502QRZZ">
    <property type="taxonomic scope" value="Eukaryota"/>
</dbReference>
<evidence type="ECO:0000313" key="7">
    <source>
        <dbReference type="EMBL" id="KGQ07446.1"/>
    </source>
</evidence>
<dbReference type="HOGENOM" id="CLU_021855_1_2_1"/>
<dbReference type="GO" id="GO:0098552">
    <property type="term" value="C:side of membrane"/>
    <property type="evidence" value="ECO:0007669"/>
    <property type="project" value="UniProtKB-KW"/>
</dbReference>
<keyword evidence="5" id="KW-0336">GPI-anchor</keyword>
<dbReference type="EC" id="2.4.1.-" evidence="5"/>
<name>A0A0A2VHT1_BEABA</name>
<feature type="region of interest" description="Disordered" evidence="6">
    <location>
        <begin position="424"/>
        <end position="476"/>
    </location>
</feature>
<dbReference type="GO" id="GO:0042124">
    <property type="term" value="F:1,3-beta-glucanosyltransferase activity"/>
    <property type="evidence" value="ECO:0007669"/>
    <property type="project" value="TreeGrafter"/>
</dbReference>
<sequence length="495" mass="54102">MLIQSALVALAVTVVSAVKPLQVKGNDFYDPDTGNKFQIVGVGYQPGGSAGYKPDEKKDPLTDADACMRDAALMQILGINTVRVYNIDPYLDHDKCASIFNAAGMYLIIDVNSPLPGEAITSYNPWESYFGGYLNRTFAVMEAFANYPNTLLFFSGNEIINDKPSAKVTPPYIRAVTRDLKNYVKKNLKRQIPVGYSAADVRDFTYDTWNYCQCTIDGEKDNMSRGDVYGLNSYSWCGIDATYTSSSYNELTDKFKSSSVPVFFSEYGCNQPLGEPRYWNESVALYSDKMTGAFSGGLVYEYSEEAKNYGLVNLTADGARLLGDYNRLKNKLTKIDWKSLNAQKAAQKDIEAPKCDSKLITHDGFLANWTLPSPPDNTNDMISKGVTPKRNGKLVDISDYKVSLKVFDEQGNELKDLKVTTFQNDESNYPGKVSTDTGKETTSSSNSSGGSDGNKGDGTKGNGKGDGKGDKDNGAAFADPMMLGAALPALAMIFA</sequence>
<evidence type="ECO:0000256" key="1">
    <source>
        <dbReference type="ARBA" id="ARBA00004609"/>
    </source>
</evidence>
<proteinExistence type="inferred from homology"/>
<dbReference type="OrthoDB" id="421038at2759"/>
<comment type="similarity">
    <text evidence="2 5">Belongs to the glycosyl hydrolase 72 family.</text>
</comment>
<dbReference type="GO" id="GO:0005886">
    <property type="term" value="C:plasma membrane"/>
    <property type="evidence" value="ECO:0007669"/>
    <property type="project" value="UniProtKB-SubCell"/>
</dbReference>
<dbReference type="Gene3D" id="3.20.20.80">
    <property type="entry name" value="Glycosidases"/>
    <property type="match status" value="1"/>
</dbReference>
<dbReference type="InterPro" id="IPR004886">
    <property type="entry name" value="Glucanosyltransferase"/>
</dbReference>
<feature type="compositionally biased region" description="Low complexity" evidence="6">
    <location>
        <begin position="440"/>
        <end position="449"/>
    </location>
</feature>
<accession>A0A0A2VHT1</accession>
<dbReference type="Proteomes" id="UP000030106">
    <property type="component" value="Unassembled WGS sequence"/>
</dbReference>
<feature type="chain" id="PRO_5005108853" description="1,3-beta-glucanosyltransferase" evidence="5">
    <location>
        <begin position="18"/>
        <end position="495"/>
    </location>
</feature>
<dbReference type="PANTHER" id="PTHR31468">
    <property type="entry name" value="1,3-BETA-GLUCANOSYLTRANSFERASE GAS1"/>
    <property type="match status" value="1"/>
</dbReference>
<dbReference type="EMBL" id="ANFO01000688">
    <property type="protein sequence ID" value="KGQ07446.1"/>
    <property type="molecule type" value="Genomic_DNA"/>
</dbReference>
<evidence type="ECO:0000256" key="5">
    <source>
        <dbReference type="RuleBase" id="RU361209"/>
    </source>
</evidence>
<evidence type="ECO:0000313" key="8">
    <source>
        <dbReference type="Proteomes" id="UP000030106"/>
    </source>
</evidence>
<protein>
    <recommendedName>
        <fullName evidence="5">1,3-beta-glucanosyltransferase</fullName>
        <ecNumber evidence="5">2.4.1.-</ecNumber>
    </recommendedName>
</protein>
<comment type="function">
    <text evidence="5">Splits internally a 1,3-beta-glucan molecule and transfers the newly generated reducing end (the donor) to the non-reducing end of another 1,3-beta-glucan molecule (the acceptor) forming a 1,3-beta linkage, resulting in the elongation of 1,3-beta-glucan chains in the cell wall.</text>
</comment>
<keyword evidence="3 5" id="KW-0732">Signal</keyword>
<comment type="caution">
    <text evidence="7">The sequence shown here is derived from an EMBL/GenBank/DDBJ whole genome shotgun (WGS) entry which is preliminary data.</text>
</comment>